<evidence type="ECO:0000313" key="3">
    <source>
        <dbReference type="Proteomes" id="UP000198601"/>
    </source>
</evidence>
<dbReference type="AlphaFoldDB" id="A0A1G4R589"/>
<dbReference type="Proteomes" id="UP000198601">
    <property type="component" value="Unassembled WGS sequence"/>
</dbReference>
<reference evidence="3" key="1">
    <citation type="submission" date="2016-10" db="EMBL/GenBank/DDBJ databases">
        <authorList>
            <person name="Varghese N."/>
            <person name="Submissions S."/>
        </authorList>
    </citation>
    <scope>NUCLEOTIDE SEQUENCE [LARGE SCALE GENOMIC DNA]</scope>
    <source>
        <strain evidence="3">CGMCC 1.8946</strain>
    </source>
</reference>
<keyword evidence="3" id="KW-1185">Reference proteome</keyword>
<feature type="region of interest" description="Disordered" evidence="1">
    <location>
        <begin position="32"/>
        <end position="51"/>
    </location>
</feature>
<organism evidence="2 3">
    <name type="scientific">Paenibacillus tianmuensis</name>
    <dbReference type="NCBI Taxonomy" id="624147"/>
    <lineage>
        <taxon>Bacteria</taxon>
        <taxon>Bacillati</taxon>
        <taxon>Bacillota</taxon>
        <taxon>Bacilli</taxon>
        <taxon>Bacillales</taxon>
        <taxon>Paenibacillaceae</taxon>
        <taxon>Paenibacillus</taxon>
    </lineage>
</organism>
<dbReference type="RefSeq" id="WP_167670164.1">
    <property type="nucleotide sequence ID" value="NZ_FMTT01000012.1"/>
</dbReference>
<evidence type="ECO:0000313" key="2">
    <source>
        <dbReference type="EMBL" id="SCW52020.1"/>
    </source>
</evidence>
<name>A0A1G4R589_9BACL</name>
<proteinExistence type="predicted"/>
<protein>
    <submittedName>
        <fullName evidence="2">Uncharacterized protein</fullName>
    </submittedName>
</protein>
<dbReference type="EMBL" id="FMTT01000012">
    <property type="protein sequence ID" value="SCW52020.1"/>
    <property type="molecule type" value="Genomic_DNA"/>
</dbReference>
<accession>A0A1G4R589</accession>
<evidence type="ECO:0000256" key="1">
    <source>
        <dbReference type="SAM" id="MobiDB-lite"/>
    </source>
</evidence>
<sequence>MDKTILLDIRDLLRQLGMNPMKAMEFLTIEETALPPEPAAPPDEAAHLTDD</sequence>
<gene>
    <name evidence="2" type="ORF">SAMN04487970_101226</name>
</gene>